<dbReference type="Pfam" id="PF20669">
    <property type="entry name" value="Exo70_N"/>
    <property type="match status" value="1"/>
</dbReference>
<evidence type="ECO:0000256" key="1">
    <source>
        <dbReference type="ARBA" id="ARBA00006756"/>
    </source>
</evidence>
<dbReference type="GO" id="GO:0015031">
    <property type="term" value="P:protein transport"/>
    <property type="evidence" value="ECO:0007669"/>
    <property type="project" value="UniProtKB-KW"/>
</dbReference>
<dbReference type="PANTHER" id="PTHR12542">
    <property type="entry name" value="EXOCYST COMPLEX PROTEIN EXO70"/>
    <property type="match status" value="1"/>
</dbReference>
<dbReference type="EMBL" id="JACMSC010000009">
    <property type="protein sequence ID" value="KAG6508885.1"/>
    <property type="molecule type" value="Genomic_DNA"/>
</dbReference>
<comment type="caution">
    <text evidence="6">The sequence shown here is derived from an EMBL/GenBank/DDBJ whole genome shotgun (WGS) entry which is preliminary data.</text>
</comment>
<sequence length="648" mass="73318">MIRILSGFDNRLSIINDLFPPSAVADDDGDAQVDGVDDSEAELRLEAAQKVVLRWDASDSLLWESSPEDAEEYLAAVNDLIYLAGCGTSPAVSIADDLVTRAEVALQISMSRLEEEFRHLMVRNAVPLDSNDLCSSIRCLSLSSASDGGEPIDDFESSVDDENHHHQLQQQQQPASEQLEGSPKDRSGSSLVDDRCLDLIHPEVVADLKVIADHMILAKYDRELHQVYCTVRRDILDECLSILGIDRISIEEVQRIEWRMLDDKMKKWIQALKIIVRILLWGERRLCDHILAASEELKEECFMETVKGSVMQLLNFGDAITICQRSAEKLFRMLDMHDALADVLPDLQALFAGDPKDLICEAVEGILKRLGDSVKRTLMEFGNAIQREPSRRPTQGGEIHPMARYVMNYVKLLADYMDTLNFLLENEVIGGDQGNAESYDNSRISDGENLESMTPLGHHILVIISYLEFNLDEKSKIYEDGAMRYIFLMNNINYIVNKVKDSDLGKLLGDHWIRKHRSQIRQYARSYLRTSWIKVLSCMKDDGFGSGSSSSVSKVTPKDKFKNFNLAFEEIYRVQTTWKVPDPQLREELRILVSEAVIPAYRSFMGRFGSQVGGRQATKHIKYTPDDLESNLSDLFEGLPGFAPRKKT</sequence>
<reference evidence="6 7" key="1">
    <citation type="submission" date="2020-08" db="EMBL/GenBank/DDBJ databases">
        <title>Plant Genome Project.</title>
        <authorList>
            <person name="Zhang R.-G."/>
        </authorList>
    </citation>
    <scope>NUCLEOTIDE SEQUENCE [LARGE SCALE GENOMIC DNA]</scope>
    <source>
        <tissue evidence="6">Rhizome</tissue>
    </source>
</reference>
<dbReference type="Pfam" id="PF03081">
    <property type="entry name" value="Exo70_C"/>
    <property type="match status" value="1"/>
</dbReference>
<dbReference type="GO" id="GO:0000145">
    <property type="term" value="C:exocyst"/>
    <property type="evidence" value="ECO:0007669"/>
    <property type="project" value="InterPro"/>
</dbReference>
<feature type="region of interest" description="Disordered" evidence="4">
    <location>
        <begin position="144"/>
        <end position="190"/>
    </location>
</feature>
<evidence type="ECO:0000256" key="4">
    <source>
        <dbReference type="SAM" id="MobiDB-lite"/>
    </source>
</evidence>
<proteinExistence type="inferred from homology"/>
<keyword evidence="3" id="KW-0268">Exocytosis</keyword>
<organism evidence="6 7">
    <name type="scientific">Zingiber officinale</name>
    <name type="common">Ginger</name>
    <name type="synonym">Amomum zingiber</name>
    <dbReference type="NCBI Taxonomy" id="94328"/>
    <lineage>
        <taxon>Eukaryota</taxon>
        <taxon>Viridiplantae</taxon>
        <taxon>Streptophyta</taxon>
        <taxon>Embryophyta</taxon>
        <taxon>Tracheophyta</taxon>
        <taxon>Spermatophyta</taxon>
        <taxon>Magnoliopsida</taxon>
        <taxon>Liliopsida</taxon>
        <taxon>Zingiberales</taxon>
        <taxon>Zingiberaceae</taxon>
        <taxon>Zingiber</taxon>
    </lineage>
</organism>
<keyword evidence="2 3" id="KW-0813">Transport</keyword>
<evidence type="ECO:0000313" key="7">
    <source>
        <dbReference type="Proteomes" id="UP000734854"/>
    </source>
</evidence>
<dbReference type="GO" id="GO:0006887">
    <property type="term" value="P:exocytosis"/>
    <property type="evidence" value="ECO:0007669"/>
    <property type="project" value="UniProtKB-KW"/>
</dbReference>
<dbReference type="Gene3D" id="1.20.1280.170">
    <property type="entry name" value="Exocyst complex component Exo70"/>
    <property type="match status" value="1"/>
</dbReference>
<dbReference type="GO" id="GO:0005546">
    <property type="term" value="F:phosphatidylinositol-4,5-bisphosphate binding"/>
    <property type="evidence" value="ECO:0007669"/>
    <property type="project" value="InterPro"/>
</dbReference>
<protein>
    <recommendedName>
        <fullName evidence="3">Exocyst subunit Exo70 family protein</fullName>
    </recommendedName>
</protein>
<keyword evidence="7" id="KW-1185">Reference proteome</keyword>
<comment type="similarity">
    <text evidence="1 3">Belongs to the EXO70 family.</text>
</comment>
<dbReference type="SUPFAM" id="SSF74788">
    <property type="entry name" value="Cullin repeat-like"/>
    <property type="match status" value="1"/>
</dbReference>
<evidence type="ECO:0000259" key="5">
    <source>
        <dbReference type="Pfam" id="PF03081"/>
    </source>
</evidence>
<feature type="domain" description="Exocyst complex subunit Exo70 C-terminal" evidence="5">
    <location>
        <begin position="266"/>
        <end position="634"/>
    </location>
</feature>
<evidence type="ECO:0000256" key="3">
    <source>
        <dbReference type="RuleBase" id="RU365026"/>
    </source>
</evidence>
<dbReference type="InterPro" id="IPR016159">
    <property type="entry name" value="Cullin_repeat-like_dom_sf"/>
</dbReference>
<feature type="compositionally biased region" description="Acidic residues" evidence="4">
    <location>
        <begin position="150"/>
        <end position="160"/>
    </location>
</feature>
<name>A0A8J5GQZ8_ZINOF</name>
<dbReference type="AlphaFoldDB" id="A0A8J5GQZ8"/>
<comment type="function">
    <text evidence="3">Component of the exocyst complex.</text>
</comment>
<accession>A0A8J5GQZ8</accession>
<dbReference type="InterPro" id="IPR046364">
    <property type="entry name" value="Exo70_C"/>
</dbReference>
<evidence type="ECO:0000256" key="2">
    <source>
        <dbReference type="ARBA" id="ARBA00022448"/>
    </source>
</evidence>
<dbReference type="Proteomes" id="UP000734854">
    <property type="component" value="Unassembled WGS sequence"/>
</dbReference>
<dbReference type="InterPro" id="IPR004140">
    <property type="entry name" value="Exo70"/>
</dbReference>
<evidence type="ECO:0000313" key="6">
    <source>
        <dbReference type="EMBL" id="KAG6508885.1"/>
    </source>
</evidence>
<keyword evidence="3" id="KW-0653">Protein transport</keyword>
<dbReference type="PANTHER" id="PTHR12542:SF142">
    <property type="entry name" value="EXOCYST SUBUNIT EXO70 FAMILY PROTEIN"/>
    <property type="match status" value="1"/>
</dbReference>
<gene>
    <name evidence="6" type="ORF">ZIOFF_034267</name>
</gene>